<keyword evidence="26" id="KW-0325">Glycoprotein</keyword>
<dbReference type="InterPro" id="IPR002968">
    <property type="entry name" value="A1-microglobln"/>
</dbReference>
<keyword evidence="10" id="KW-0963">Cytoplasm</keyword>
<dbReference type="PROSITE" id="PS00280">
    <property type="entry name" value="BPTI_KUNITZ_1"/>
    <property type="match status" value="2"/>
</dbReference>
<keyword evidence="16" id="KW-0677">Repeat</keyword>
<dbReference type="Gene3D" id="2.40.128.20">
    <property type="match status" value="2"/>
</dbReference>
<keyword evidence="24" id="KW-0472">Membrane</keyword>
<keyword evidence="14" id="KW-0646">Protease inhibitor</keyword>
<dbReference type="CDD" id="cd22596">
    <property type="entry name" value="Kunitz_bikunin_1-like"/>
    <property type="match status" value="1"/>
</dbReference>
<dbReference type="InterPro" id="IPR020901">
    <property type="entry name" value="Prtase_inh_Kunz-CS"/>
</dbReference>
<evidence type="ECO:0000259" key="30">
    <source>
        <dbReference type="PROSITE" id="PS50279"/>
    </source>
</evidence>
<feature type="region of interest" description="Disordered" evidence="28">
    <location>
        <begin position="186"/>
        <end position="207"/>
    </location>
</feature>
<dbReference type="GO" id="GO:0005743">
    <property type="term" value="C:mitochondrial inner membrane"/>
    <property type="evidence" value="ECO:0007669"/>
    <property type="project" value="UniProtKB-SubCell"/>
</dbReference>
<dbReference type="InterPro" id="IPR000566">
    <property type="entry name" value="Lipocln_cytosolic_FA-bd_dom"/>
</dbReference>
<evidence type="ECO:0000256" key="14">
    <source>
        <dbReference type="ARBA" id="ARBA00022690"/>
    </source>
</evidence>
<dbReference type="SUPFAM" id="SSF50814">
    <property type="entry name" value="Lipocalins"/>
    <property type="match status" value="2"/>
</dbReference>
<gene>
    <name evidence="31" type="ORF">ACEWY4_027517</name>
</gene>
<feature type="signal peptide" evidence="29">
    <location>
        <begin position="1"/>
        <end position="24"/>
    </location>
</feature>
<evidence type="ECO:0000256" key="26">
    <source>
        <dbReference type="ARBA" id="ARBA00023180"/>
    </source>
</evidence>
<dbReference type="SUPFAM" id="SSF57362">
    <property type="entry name" value="BPTI-like"/>
    <property type="match status" value="2"/>
</dbReference>
<evidence type="ECO:0000256" key="10">
    <source>
        <dbReference type="ARBA" id="ARBA00022490"/>
    </source>
</evidence>
<dbReference type="PANTHER" id="PTHR46676">
    <property type="entry name" value="PROTEIN AMBP"/>
    <property type="match status" value="1"/>
</dbReference>
<evidence type="ECO:0000256" key="5">
    <source>
        <dbReference type="ARBA" id="ARBA00004514"/>
    </source>
</evidence>
<protein>
    <recommendedName>
        <fullName evidence="8">Protein AMBP</fullName>
    </recommendedName>
</protein>
<evidence type="ECO:0000256" key="17">
    <source>
        <dbReference type="ARBA" id="ARBA00022792"/>
    </source>
</evidence>
<dbReference type="PRINTS" id="PR00759">
    <property type="entry name" value="BASICPTASE"/>
</dbReference>
<dbReference type="Pfam" id="PF00014">
    <property type="entry name" value="Kunitz_BPTI"/>
    <property type="match status" value="2"/>
</dbReference>
<comment type="subcellular location">
    <subcellularLocation>
        <location evidence="2">Cell membrane</location>
        <topology evidence="2">Peripheral membrane protein</topology>
    </subcellularLocation>
    <subcellularLocation>
        <location evidence="5">Cytoplasm</location>
        <location evidence="5">Cytosol</location>
    </subcellularLocation>
    <subcellularLocation>
        <location evidence="3">Endoplasmic reticulum</location>
    </subcellularLocation>
    <subcellularLocation>
        <location evidence="6">Mitochondrion inner membrane</location>
        <topology evidence="6">Peripheral membrane protein</topology>
    </subcellularLocation>
    <subcellularLocation>
        <location evidence="1">Nucleus membrane</location>
    </subcellularLocation>
    <subcellularLocation>
        <location evidence="4">Secreted</location>
        <location evidence="4">Extracellular space</location>
        <location evidence="4">Extracellular matrix</location>
    </subcellularLocation>
</comment>
<keyword evidence="9" id="KW-1003">Cell membrane</keyword>
<evidence type="ECO:0000256" key="16">
    <source>
        <dbReference type="ARBA" id="ARBA00022737"/>
    </source>
</evidence>
<evidence type="ECO:0000256" key="25">
    <source>
        <dbReference type="ARBA" id="ARBA00023157"/>
    </source>
</evidence>
<dbReference type="FunFam" id="4.10.410.10:FF:000005">
    <property type="entry name" value="Pancreatic trypsin inhibitor"/>
    <property type="match status" value="1"/>
</dbReference>
<dbReference type="GO" id="GO:0016491">
    <property type="term" value="F:oxidoreductase activity"/>
    <property type="evidence" value="ECO:0007669"/>
    <property type="project" value="UniProtKB-KW"/>
</dbReference>
<comment type="similarity">
    <text evidence="7">In the N-terminal section; belongs to the calycin superfamily. Lipocalin family.</text>
</comment>
<accession>A0ABD1IQ01</accession>
<evidence type="ECO:0000313" key="32">
    <source>
        <dbReference type="Proteomes" id="UP001591681"/>
    </source>
</evidence>
<evidence type="ECO:0000256" key="20">
    <source>
        <dbReference type="ARBA" id="ARBA00022974"/>
    </source>
</evidence>
<organism evidence="31 32">
    <name type="scientific">Coilia grayii</name>
    <name type="common">Gray's grenadier anchovy</name>
    <dbReference type="NCBI Taxonomy" id="363190"/>
    <lineage>
        <taxon>Eukaryota</taxon>
        <taxon>Metazoa</taxon>
        <taxon>Chordata</taxon>
        <taxon>Craniata</taxon>
        <taxon>Vertebrata</taxon>
        <taxon>Euteleostomi</taxon>
        <taxon>Actinopterygii</taxon>
        <taxon>Neopterygii</taxon>
        <taxon>Teleostei</taxon>
        <taxon>Clupei</taxon>
        <taxon>Clupeiformes</taxon>
        <taxon>Clupeoidei</taxon>
        <taxon>Engraulidae</taxon>
        <taxon>Coilinae</taxon>
        <taxon>Coilia</taxon>
    </lineage>
</organism>
<keyword evidence="15 29" id="KW-0732">Signal</keyword>
<dbReference type="InterPro" id="IPR036880">
    <property type="entry name" value="Kunitz_BPTI_sf"/>
</dbReference>
<keyword evidence="11" id="KW-0964">Secreted</keyword>
<keyword evidence="20" id="KW-0654">Proteoglycan</keyword>
<feature type="domain" description="BPTI/Kunitz inhibitor" evidence="30">
    <location>
        <begin position="453"/>
        <end position="503"/>
    </location>
</feature>
<evidence type="ECO:0000256" key="8">
    <source>
        <dbReference type="ARBA" id="ARBA00018905"/>
    </source>
</evidence>
<keyword evidence="19" id="KW-0722">Serine protease inhibitor</keyword>
<dbReference type="Pfam" id="PF00061">
    <property type="entry name" value="Lipocalin"/>
    <property type="match status" value="2"/>
</dbReference>
<keyword evidence="13" id="KW-0165">Cleavage on pair of basic residues</keyword>
<evidence type="ECO:0000256" key="2">
    <source>
        <dbReference type="ARBA" id="ARBA00004202"/>
    </source>
</evidence>
<evidence type="ECO:0000256" key="24">
    <source>
        <dbReference type="ARBA" id="ARBA00023136"/>
    </source>
</evidence>
<dbReference type="Gene3D" id="4.10.410.10">
    <property type="entry name" value="Pancreatic trypsin inhibitor Kunitz domain"/>
    <property type="match status" value="2"/>
</dbReference>
<dbReference type="EMBL" id="JBHFQA010000044">
    <property type="protein sequence ID" value="KAL2076887.1"/>
    <property type="molecule type" value="Genomic_DNA"/>
</dbReference>
<keyword evidence="17" id="KW-0999">Mitochondrion inner membrane</keyword>
<evidence type="ECO:0000256" key="28">
    <source>
        <dbReference type="SAM" id="MobiDB-lite"/>
    </source>
</evidence>
<keyword evidence="21" id="KW-0157">Chromophore</keyword>
<keyword evidence="18" id="KW-0256">Endoplasmic reticulum</keyword>
<reference evidence="31 32" key="1">
    <citation type="submission" date="2024-09" db="EMBL/GenBank/DDBJ databases">
        <title>A chromosome-level genome assembly of Gray's grenadier anchovy, Coilia grayii.</title>
        <authorList>
            <person name="Fu Z."/>
        </authorList>
    </citation>
    <scope>NUCLEOTIDE SEQUENCE [LARGE SCALE GENOMIC DNA]</scope>
    <source>
        <strain evidence="31">G4</strain>
        <tissue evidence="31">Muscle</tissue>
    </source>
</reference>
<dbReference type="GO" id="GO:0005783">
    <property type="term" value="C:endoplasmic reticulum"/>
    <property type="evidence" value="ECO:0007669"/>
    <property type="project" value="UniProtKB-SubCell"/>
</dbReference>
<evidence type="ECO:0000256" key="19">
    <source>
        <dbReference type="ARBA" id="ARBA00022900"/>
    </source>
</evidence>
<keyword evidence="22" id="KW-0560">Oxidoreductase</keyword>
<evidence type="ECO:0000256" key="11">
    <source>
        <dbReference type="ARBA" id="ARBA00022525"/>
    </source>
</evidence>
<keyword evidence="25" id="KW-1015">Disulfide bond</keyword>
<evidence type="ECO:0000256" key="23">
    <source>
        <dbReference type="ARBA" id="ARBA00023128"/>
    </source>
</evidence>
<dbReference type="PROSITE" id="PS50279">
    <property type="entry name" value="BPTI_KUNITZ_2"/>
    <property type="match status" value="2"/>
</dbReference>
<dbReference type="GO" id="GO:0005829">
    <property type="term" value="C:cytosol"/>
    <property type="evidence" value="ECO:0007669"/>
    <property type="project" value="UniProtKB-SubCell"/>
</dbReference>
<evidence type="ECO:0000256" key="18">
    <source>
        <dbReference type="ARBA" id="ARBA00022824"/>
    </source>
</evidence>
<sequence>MEAAAVLMLVGCLCVAPLHGGVLASEPRLPTQENFSLDRFMGKWYSVAKASTCPWWQRSRADSAVATLVLEKMPTADHFNLTKTQLRNGICKQYSYDYHLTKTPGKFQYYFSKWDADVEAYVLDTDYDHYALLVRREHKRNSDQRGLSVTLYGRTPELQASQLQAFRRVAGEQGLDEDSIGVMKSRGECTPGHTVSSDTPVAQDMKNSKAKDRCDVTVTRATISSDSCWAIASSEPQLRVKMKAAAVLMLVGCLYVAPLHGGPLPSEPRLPTQENFSLDRFMGKWYSVAKASTCSWMQHHKGAPSLVGTLELKKGATAQTVSMTRTMARSGTCKQISGDYRLTDTPGRFHYHVSRWDADGNKTTSVKLYGRSPTLRDTLIDDFKRVVREQGMSEDTIVIKQNKGECIPGEAVANDPPVAQRSRRAVLLGKADEDGGSGDQLIDTPLFKEAESCRAAPDSGPCFGAIPRFHYNSSLMVCQLFNYGGCLGNQNNFGTEKECLQSCRTEAACRLPVEAGPCKGEAELWAFDAAASKCVSFKYGGCQGNGNKFYSQKECEEYCGVMKDGDEELLKAN</sequence>
<dbReference type="PROSITE" id="PS00213">
    <property type="entry name" value="LIPOCALIN"/>
    <property type="match status" value="2"/>
</dbReference>
<evidence type="ECO:0000256" key="15">
    <source>
        <dbReference type="ARBA" id="ARBA00022729"/>
    </source>
</evidence>
<evidence type="ECO:0000256" key="7">
    <source>
        <dbReference type="ARBA" id="ARBA00008238"/>
    </source>
</evidence>
<feature type="domain" description="BPTI/Kunitz inhibitor" evidence="30">
    <location>
        <begin position="509"/>
        <end position="559"/>
    </location>
</feature>
<dbReference type="InterPro" id="IPR002223">
    <property type="entry name" value="Kunitz_BPTI"/>
</dbReference>
<dbReference type="InterPro" id="IPR029856">
    <property type="entry name" value="AMBP"/>
</dbReference>
<keyword evidence="27" id="KW-0539">Nucleus</keyword>
<dbReference type="GO" id="GO:0031965">
    <property type="term" value="C:nuclear membrane"/>
    <property type="evidence" value="ECO:0007669"/>
    <property type="project" value="UniProtKB-SubCell"/>
</dbReference>
<dbReference type="GO" id="GO:0005886">
    <property type="term" value="C:plasma membrane"/>
    <property type="evidence" value="ECO:0007669"/>
    <property type="project" value="UniProtKB-SubCell"/>
</dbReference>
<dbReference type="Proteomes" id="UP001591681">
    <property type="component" value="Unassembled WGS sequence"/>
</dbReference>
<name>A0ABD1IQ01_9TELE</name>
<keyword evidence="32" id="KW-1185">Reference proteome</keyword>
<dbReference type="PRINTS" id="PR00179">
    <property type="entry name" value="LIPOCALIN"/>
</dbReference>
<dbReference type="PANTHER" id="PTHR46676:SF1">
    <property type="entry name" value="PROTEIN AMBP"/>
    <property type="match status" value="1"/>
</dbReference>
<dbReference type="InterPro" id="IPR012674">
    <property type="entry name" value="Calycin"/>
</dbReference>
<evidence type="ECO:0000256" key="6">
    <source>
        <dbReference type="ARBA" id="ARBA00004637"/>
    </source>
</evidence>
<evidence type="ECO:0000256" key="12">
    <source>
        <dbReference type="ARBA" id="ARBA00022530"/>
    </source>
</evidence>
<feature type="chain" id="PRO_5044743450" description="Protein AMBP" evidence="29">
    <location>
        <begin position="25"/>
        <end position="573"/>
    </location>
</feature>
<evidence type="ECO:0000256" key="27">
    <source>
        <dbReference type="ARBA" id="ARBA00023242"/>
    </source>
</evidence>
<evidence type="ECO:0000256" key="1">
    <source>
        <dbReference type="ARBA" id="ARBA00004126"/>
    </source>
</evidence>
<evidence type="ECO:0000256" key="3">
    <source>
        <dbReference type="ARBA" id="ARBA00004240"/>
    </source>
</evidence>
<dbReference type="SMART" id="SM00131">
    <property type="entry name" value="KU"/>
    <property type="match status" value="2"/>
</dbReference>
<dbReference type="CDD" id="cd22597">
    <property type="entry name" value="Kunitz_bikunin_2-like"/>
    <property type="match status" value="1"/>
</dbReference>
<comment type="caution">
    <text evidence="31">The sequence shown here is derived from an EMBL/GenBank/DDBJ whole genome shotgun (WGS) entry which is preliminary data.</text>
</comment>
<proteinExistence type="inferred from homology"/>
<dbReference type="GO" id="GO:0004867">
    <property type="term" value="F:serine-type endopeptidase inhibitor activity"/>
    <property type="evidence" value="ECO:0007669"/>
    <property type="project" value="UniProtKB-KW"/>
</dbReference>
<evidence type="ECO:0000256" key="21">
    <source>
        <dbReference type="ARBA" id="ARBA00022991"/>
    </source>
</evidence>
<evidence type="ECO:0000313" key="31">
    <source>
        <dbReference type="EMBL" id="KAL2076887.1"/>
    </source>
</evidence>
<keyword evidence="12" id="KW-0272">Extracellular matrix</keyword>
<evidence type="ECO:0000256" key="13">
    <source>
        <dbReference type="ARBA" id="ARBA00022685"/>
    </source>
</evidence>
<evidence type="ECO:0000256" key="29">
    <source>
        <dbReference type="SAM" id="SignalP"/>
    </source>
</evidence>
<dbReference type="PRINTS" id="PR01215">
    <property type="entry name" value="A1MCGLOBULIN"/>
</dbReference>
<evidence type="ECO:0000256" key="4">
    <source>
        <dbReference type="ARBA" id="ARBA00004498"/>
    </source>
</evidence>
<dbReference type="AlphaFoldDB" id="A0ABD1IQ01"/>
<dbReference type="InterPro" id="IPR022272">
    <property type="entry name" value="Lipocalin_CS"/>
</dbReference>
<keyword evidence="23" id="KW-0496">Mitochondrion</keyword>
<evidence type="ECO:0000256" key="9">
    <source>
        <dbReference type="ARBA" id="ARBA00022475"/>
    </source>
</evidence>
<evidence type="ECO:0000256" key="22">
    <source>
        <dbReference type="ARBA" id="ARBA00023002"/>
    </source>
</evidence>